<reference evidence="1" key="3">
    <citation type="submission" date="2025-09" db="UniProtKB">
        <authorList>
            <consortium name="Ensembl"/>
        </authorList>
    </citation>
    <scope>IDENTIFICATION</scope>
</reference>
<reference evidence="1" key="2">
    <citation type="submission" date="2025-08" db="UniProtKB">
        <authorList>
            <consortium name="Ensembl"/>
        </authorList>
    </citation>
    <scope>IDENTIFICATION</scope>
</reference>
<dbReference type="Ensembl" id="ENSOART00020041454.2">
    <property type="protein sequence ID" value="ENSOARP00020034427.2"/>
    <property type="gene ID" value="ENSOARG00020040392.1"/>
</dbReference>
<sequence>TTSFWTTARHWASVASPARQHGLRPPPLWGPSGQMRHSRPCASSPSPAHLSCRT</sequence>
<gene>
    <name evidence="1" type="primary">ELOB</name>
</gene>
<name>A0AC11CRF2_SHEEP</name>
<proteinExistence type="predicted"/>
<protein>
    <submittedName>
        <fullName evidence="1">Uncharacterized protein</fullName>
    </submittedName>
</protein>
<organism evidence="1">
    <name type="scientific">Ovis aries</name>
    <name type="common">Sheep</name>
    <dbReference type="NCBI Taxonomy" id="9940"/>
    <lineage>
        <taxon>Eukaryota</taxon>
        <taxon>Metazoa</taxon>
        <taxon>Chordata</taxon>
        <taxon>Craniata</taxon>
        <taxon>Vertebrata</taxon>
        <taxon>Euteleostomi</taxon>
        <taxon>Mammalia</taxon>
        <taxon>Eutheria</taxon>
        <taxon>Laurasiatheria</taxon>
        <taxon>Artiodactyla</taxon>
        <taxon>Ruminantia</taxon>
        <taxon>Pecora</taxon>
        <taxon>Bovidae</taxon>
        <taxon>Caprinae</taxon>
        <taxon>Ovis</taxon>
    </lineage>
</organism>
<accession>A0AC11CRF2</accession>
<reference evidence="1" key="1">
    <citation type="submission" date="2020-11" db="EMBL/GenBank/DDBJ databases">
        <authorList>
            <person name="Davenport K.M."/>
            <person name="Bickhart D.M."/>
            <person name="Smith T.P.L."/>
            <person name="Murdoch B.M."/>
            <person name="Rosen B.D."/>
        </authorList>
    </citation>
    <scope>NUCLEOTIDE SEQUENCE [LARGE SCALE GENOMIC DNA]</scope>
    <source>
        <strain evidence="1">OAR_USU_Benz2616</strain>
    </source>
</reference>
<evidence type="ECO:0000313" key="1">
    <source>
        <dbReference type="Ensembl" id="ENSOARP00020034427.2"/>
    </source>
</evidence>